<organism evidence="2 3">
    <name type="scientific">Streblomastix strix</name>
    <dbReference type="NCBI Taxonomy" id="222440"/>
    <lineage>
        <taxon>Eukaryota</taxon>
        <taxon>Metamonada</taxon>
        <taxon>Preaxostyla</taxon>
        <taxon>Oxymonadida</taxon>
        <taxon>Streblomastigidae</taxon>
        <taxon>Streblomastix</taxon>
    </lineage>
</organism>
<evidence type="ECO:0000256" key="1">
    <source>
        <dbReference type="SAM" id="MobiDB-lite"/>
    </source>
</evidence>
<protein>
    <submittedName>
        <fullName evidence="2">Uncharacterized protein</fullName>
    </submittedName>
</protein>
<name>A0A5J4UMT0_9EUKA</name>
<evidence type="ECO:0000313" key="2">
    <source>
        <dbReference type="EMBL" id="KAA6371593.1"/>
    </source>
</evidence>
<feature type="non-terminal residue" evidence="2">
    <location>
        <position position="1"/>
    </location>
</feature>
<reference evidence="2 3" key="1">
    <citation type="submission" date="2019-03" db="EMBL/GenBank/DDBJ databases">
        <title>Single cell metagenomics reveals metabolic interactions within the superorganism composed of flagellate Streblomastix strix and complex community of Bacteroidetes bacteria on its surface.</title>
        <authorList>
            <person name="Treitli S.C."/>
            <person name="Kolisko M."/>
            <person name="Husnik F."/>
            <person name="Keeling P."/>
            <person name="Hampl V."/>
        </authorList>
    </citation>
    <scope>NUCLEOTIDE SEQUENCE [LARGE SCALE GENOMIC DNA]</scope>
    <source>
        <strain evidence="2">ST1C</strain>
    </source>
</reference>
<dbReference type="AlphaFoldDB" id="A0A5J4UMT0"/>
<accession>A0A5J4UMT0</accession>
<dbReference type="EMBL" id="SNRW01014328">
    <property type="protein sequence ID" value="KAA6371593.1"/>
    <property type="molecule type" value="Genomic_DNA"/>
</dbReference>
<sequence>NPYADENKTSGFPEYIGPGM</sequence>
<evidence type="ECO:0000313" key="3">
    <source>
        <dbReference type="Proteomes" id="UP000324800"/>
    </source>
</evidence>
<gene>
    <name evidence="2" type="ORF">EZS28_032879</name>
</gene>
<dbReference type="Proteomes" id="UP000324800">
    <property type="component" value="Unassembled WGS sequence"/>
</dbReference>
<comment type="caution">
    <text evidence="2">The sequence shown here is derived from an EMBL/GenBank/DDBJ whole genome shotgun (WGS) entry which is preliminary data.</text>
</comment>
<feature type="region of interest" description="Disordered" evidence="1">
    <location>
        <begin position="1"/>
        <end position="20"/>
    </location>
</feature>
<proteinExistence type="predicted"/>